<gene>
    <name evidence="2" type="ORF">ACFOUW_07000</name>
</gene>
<feature type="transmembrane region" description="Helical" evidence="1">
    <location>
        <begin position="169"/>
        <end position="187"/>
    </location>
</feature>
<dbReference type="EMBL" id="JBHRZH010000006">
    <property type="protein sequence ID" value="MFC3760580.1"/>
    <property type="molecule type" value="Genomic_DNA"/>
</dbReference>
<organism evidence="2 3">
    <name type="scientific">Tenggerimyces flavus</name>
    <dbReference type="NCBI Taxonomy" id="1708749"/>
    <lineage>
        <taxon>Bacteria</taxon>
        <taxon>Bacillati</taxon>
        <taxon>Actinomycetota</taxon>
        <taxon>Actinomycetes</taxon>
        <taxon>Propionibacteriales</taxon>
        <taxon>Nocardioidaceae</taxon>
        <taxon>Tenggerimyces</taxon>
    </lineage>
</organism>
<name>A0ABV7Y5Q1_9ACTN</name>
<accession>A0ABV7Y5Q1</accession>
<reference evidence="3" key="1">
    <citation type="journal article" date="2019" name="Int. J. Syst. Evol. Microbiol.">
        <title>The Global Catalogue of Microorganisms (GCM) 10K type strain sequencing project: providing services to taxonomists for standard genome sequencing and annotation.</title>
        <authorList>
            <consortium name="The Broad Institute Genomics Platform"/>
            <consortium name="The Broad Institute Genome Sequencing Center for Infectious Disease"/>
            <person name="Wu L."/>
            <person name="Ma J."/>
        </authorList>
    </citation>
    <scope>NUCLEOTIDE SEQUENCE [LARGE SCALE GENOMIC DNA]</scope>
    <source>
        <strain evidence="3">CGMCC 4.7241</strain>
    </source>
</reference>
<keyword evidence="1" id="KW-0472">Membrane</keyword>
<evidence type="ECO:0000313" key="2">
    <source>
        <dbReference type="EMBL" id="MFC3760580.1"/>
    </source>
</evidence>
<keyword evidence="3" id="KW-1185">Reference proteome</keyword>
<evidence type="ECO:0008006" key="4">
    <source>
        <dbReference type="Google" id="ProtNLM"/>
    </source>
</evidence>
<evidence type="ECO:0000256" key="1">
    <source>
        <dbReference type="SAM" id="Phobius"/>
    </source>
</evidence>
<dbReference type="RefSeq" id="WP_205116770.1">
    <property type="nucleotide sequence ID" value="NZ_JAFBCM010000001.1"/>
</dbReference>
<evidence type="ECO:0000313" key="3">
    <source>
        <dbReference type="Proteomes" id="UP001595699"/>
    </source>
</evidence>
<sequence>MAHPLDYLPLAAAAFGIPQYLPQIVKLRVTGDTAGVSWAWATLTSLNNAAWLGYFVLFEYWTATVPSSAAMLLAGTVSVMLAIRGCLSARAALVVAAWAAALATAYGIGGRIGLGTLLTIASFVQVAPSIWTAYRTPNPSGIARGTWLLIGGELSCWTIFGLHESDPRLLVLGVTGIAASVAMLVRTQAWAVRNRSR</sequence>
<feature type="transmembrane region" description="Helical" evidence="1">
    <location>
        <begin position="90"/>
        <end position="108"/>
    </location>
</feature>
<comment type="caution">
    <text evidence="2">The sequence shown here is derived from an EMBL/GenBank/DDBJ whole genome shotgun (WGS) entry which is preliminary data.</text>
</comment>
<feature type="transmembrane region" description="Helical" evidence="1">
    <location>
        <begin position="60"/>
        <end position="83"/>
    </location>
</feature>
<keyword evidence="1" id="KW-1133">Transmembrane helix</keyword>
<keyword evidence="1" id="KW-0812">Transmembrane</keyword>
<dbReference type="Proteomes" id="UP001595699">
    <property type="component" value="Unassembled WGS sequence"/>
</dbReference>
<protein>
    <recommendedName>
        <fullName evidence="4">PQ loop repeat protein</fullName>
    </recommendedName>
</protein>
<feature type="transmembrane region" description="Helical" evidence="1">
    <location>
        <begin position="146"/>
        <end position="163"/>
    </location>
</feature>
<dbReference type="Gene3D" id="1.20.1280.290">
    <property type="match status" value="2"/>
</dbReference>
<feature type="transmembrane region" description="Helical" evidence="1">
    <location>
        <begin position="114"/>
        <end position="134"/>
    </location>
</feature>
<proteinExistence type="predicted"/>